<dbReference type="Gene3D" id="2.40.30.10">
    <property type="entry name" value="Translation factors"/>
    <property type="match status" value="1"/>
</dbReference>
<dbReference type="EMBL" id="QNBE01000023">
    <property type="protein sequence ID" value="RKX70901.1"/>
    <property type="molecule type" value="Genomic_DNA"/>
</dbReference>
<reference evidence="1 2" key="1">
    <citation type="submission" date="2018-06" db="EMBL/GenBank/DDBJ databases">
        <title>Extensive metabolic versatility and redundancy in microbially diverse, dynamic hydrothermal sediments.</title>
        <authorList>
            <person name="Dombrowski N."/>
            <person name="Teske A."/>
            <person name="Baker B.J."/>
        </authorList>
    </citation>
    <scope>NUCLEOTIDE SEQUENCE [LARGE SCALE GENOMIC DNA]</scope>
    <source>
        <strain evidence="1">B36_G15</strain>
    </source>
</reference>
<dbReference type="AlphaFoldDB" id="A0A660SLK3"/>
<dbReference type="Proteomes" id="UP000268469">
    <property type="component" value="Unassembled WGS sequence"/>
</dbReference>
<name>A0A660SLK3_UNCW3</name>
<gene>
    <name evidence="1" type="ORF">DRP53_03370</name>
</gene>
<comment type="caution">
    <text evidence="1">The sequence shown here is derived from an EMBL/GenBank/DDBJ whole genome shotgun (WGS) entry which is preliminary data.</text>
</comment>
<keyword evidence="1" id="KW-0648">Protein biosynthesis</keyword>
<dbReference type="SUPFAM" id="SSF50447">
    <property type="entry name" value="Translation proteins"/>
    <property type="match status" value="1"/>
</dbReference>
<accession>A0A660SLK3</accession>
<dbReference type="InterPro" id="IPR009000">
    <property type="entry name" value="Transl_B-barrel_sf"/>
</dbReference>
<proteinExistence type="predicted"/>
<dbReference type="GO" id="GO:0003746">
    <property type="term" value="F:translation elongation factor activity"/>
    <property type="evidence" value="ECO:0007669"/>
    <property type="project" value="UniProtKB-KW"/>
</dbReference>
<sequence>MPERLIGHITHYFGKISVGIVKLTDELKVGDKIRIKGAHTDFTMTVKSMQIEHENIDVAKPGDEIGLKVDQKVREKDEVYLVTDS</sequence>
<keyword evidence="1" id="KW-0251">Elongation factor</keyword>
<protein>
    <submittedName>
        <fullName evidence="1">Translation elongation factor-like protein</fullName>
    </submittedName>
</protein>
<organism evidence="1 2">
    <name type="scientific">candidate division WOR-3 bacterium</name>
    <dbReference type="NCBI Taxonomy" id="2052148"/>
    <lineage>
        <taxon>Bacteria</taxon>
        <taxon>Bacteria division WOR-3</taxon>
    </lineage>
</organism>
<evidence type="ECO:0000313" key="1">
    <source>
        <dbReference type="EMBL" id="RKX70901.1"/>
    </source>
</evidence>
<evidence type="ECO:0000313" key="2">
    <source>
        <dbReference type="Proteomes" id="UP000268469"/>
    </source>
</evidence>